<gene>
    <name evidence="3" type="ORF">ALP8811_00077</name>
</gene>
<keyword evidence="1" id="KW-1133">Transmembrane helix</keyword>
<dbReference type="RefSeq" id="WP_108855228.1">
    <property type="nucleotide sequence ID" value="NZ_OMOI01000001.1"/>
</dbReference>
<reference evidence="3 4" key="1">
    <citation type="submission" date="2018-03" db="EMBL/GenBank/DDBJ databases">
        <authorList>
            <person name="Keele B.F."/>
        </authorList>
    </citation>
    <scope>NUCLEOTIDE SEQUENCE [LARGE SCALE GENOMIC DNA]</scope>
    <source>
        <strain evidence="3 4">CECT 8811</strain>
    </source>
</reference>
<feature type="domain" description="Inner membrane protein YgaP-like transmembrane" evidence="2">
    <location>
        <begin position="3"/>
        <end position="63"/>
    </location>
</feature>
<dbReference type="InterPro" id="IPR021309">
    <property type="entry name" value="YgaP-like_TM"/>
</dbReference>
<dbReference type="EMBL" id="OMOI01000001">
    <property type="protein sequence ID" value="SPF75093.1"/>
    <property type="molecule type" value="Genomic_DNA"/>
</dbReference>
<dbReference type="OrthoDB" id="9799383at2"/>
<accession>A0A2R8AGB2</accession>
<protein>
    <recommendedName>
        <fullName evidence="2">Inner membrane protein YgaP-like transmembrane domain-containing protein</fullName>
    </recommendedName>
</protein>
<sequence length="70" mass="7496">MNAQRATMSIAGLFVLISLGLAQANGQIDITSVSWLWFTAFVGLNLFQAGLTGFCPLTRILVKLGLRPAT</sequence>
<feature type="transmembrane region" description="Helical" evidence="1">
    <location>
        <begin position="36"/>
        <end position="57"/>
    </location>
</feature>
<dbReference type="Proteomes" id="UP000244911">
    <property type="component" value="Unassembled WGS sequence"/>
</dbReference>
<organism evidence="3 4">
    <name type="scientific">Aliiroseovarius pelagivivens</name>
    <dbReference type="NCBI Taxonomy" id="1639690"/>
    <lineage>
        <taxon>Bacteria</taxon>
        <taxon>Pseudomonadati</taxon>
        <taxon>Pseudomonadota</taxon>
        <taxon>Alphaproteobacteria</taxon>
        <taxon>Rhodobacterales</taxon>
        <taxon>Paracoccaceae</taxon>
        <taxon>Aliiroseovarius</taxon>
    </lineage>
</organism>
<keyword evidence="1" id="KW-0812">Transmembrane</keyword>
<name>A0A2R8AGB2_9RHOB</name>
<keyword evidence="1" id="KW-0472">Membrane</keyword>
<proteinExistence type="predicted"/>
<dbReference type="Pfam" id="PF11127">
    <property type="entry name" value="YgaP-like_TM"/>
    <property type="match status" value="1"/>
</dbReference>
<dbReference type="Gene3D" id="6.10.140.1340">
    <property type="match status" value="1"/>
</dbReference>
<evidence type="ECO:0000256" key="1">
    <source>
        <dbReference type="SAM" id="Phobius"/>
    </source>
</evidence>
<dbReference type="AlphaFoldDB" id="A0A2R8AGB2"/>
<keyword evidence="4" id="KW-1185">Reference proteome</keyword>
<evidence type="ECO:0000259" key="2">
    <source>
        <dbReference type="Pfam" id="PF11127"/>
    </source>
</evidence>
<evidence type="ECO:0000313" key="4">
    <source>
        <dbReference type="Proteomes" id="UP000244911"/>
    </source>
</evidence>
<evidence type="ECO:0000313" key="3">
    <source>
        <dbReference type="EMBL" id="SPF75093.1"/>
    </source>
</evidence>